<feature type="chain" id="PRO_5047109263" evidence="2">
    <location>
        <begin position="25"/>
        <end position="136"/>
    </location>
</feature>
<evidence type="ECO:0000313" key="3">
    <source>
        <dbReference type="EMBL" id="MFD2531537.1"/>
    </source>
</evidence>
<feature type="region of interest" description="Disordered" evidence="1">
    <location>
        <begin position="102"/>
        <end position="122"/>
    </location>
</feature>
<keyword evidence="2" id="KW-0732">Signal</keyword>
<name>A0ABW5JJJ9_9BACT</name>
<organism evidence="3 4">
    <name type="scientific">Gracilimonas halophila</name>
    <dbReference type="NCBI Taxonomy" id="1834464"/>
    <lineage>
        <taxon>Bacteria</taxon>
        <taxon>Pseudomonadati</taxon>
        <taxon>Balneolota</taxon>
        <taxon>Balneolia</taxon>
        <taxon>Balneolales</taxon>
        <taxon>Balneolaceae</taxon>
        <taxon>Gracilimonas</taxon>
    </lineage>
</organism>
<protein>
    <submittedName>
        <fullName evidence="3">WD40/YVTN/BNR-like repeat-containing protein</fullName>
    </submittedName>
</protein>
<dbReference type="SUPFAM" id="SSF110296">
    <property type="entry name" value="Oligoxyloglucan reducing end-specific cellobiohydrolase"/>
    <property type="match status" value="1"/>
</dbReference>
<dbReference type="EMBL" id="JBHULI010000003">
    <property type="protein sequence ID" value="MFD2531537.1"/>
    <property type="molecule type" value="Genomic_DNA"/>
</dbReference>
<keyword evidence="4" id="KW-1185">Reference proteome</keyword>
<proteinExistence type="predicted"/>
<evidence type="ECO:0000313" key="4">
    <source>
        <dbReference type="Proteomes" id="UP001597460"/>
    </source>
</evidence>
<accession>A0ABW5JJJ9</accession>
<feature type="signal peptide" evidence="2">
    <location>
        <begin position="1"/>
        <end position="24"/>
    </location>
</feature>
<evidence type="ECO:0000256" key="1">
    <source>
        <dbReference type="SAM" id="MobiDB-lite"/>
    </source>
</evidence>
<gene>
    <name evidence="3" type="ORF">ACFSVN_03670</name>
</gene>
<dbReference type="Gene3D" id="2.130.10.10">
    <property type="entry name" value="YVTN repeat-like/Quinoprotein amine dehydrogenase"/>
    <property type="match status" value="1"/>
</dbReference>
<evidence type="ECO:0000256" key="2">
    <source>
        <dbReference type="SAM" id="SignalP"/>
    </source>
</evidence>
<dbReference type="InterPro" id="IPR015943">
    <property type="entry name" value="WD40/YVTN_repeat-like_dom_sf"/>
</dbReference>
<reference evidence="4" key="1">
    <citation type="journal article" date="2019" name="Int. J. Syst. Evol. Microbiol.">
        <title>The Global Catalogue of Microorganisms (GCM) 10K type strain sequencing project: providing services to taxonomists for standard genome sequencing and annotation.</title>
        <authorList>
            <consortium name="The Broad Institute Genomics Platform"/>
            <consortium name="The Broad Institute Genome Sequencing Center for Infectious Disease"/>
            <person name="Wu L."/>
            <person name="Ma J."/>
        </authorList>
    </citation>
    <scope>NUCLEOTIDE SEQUENCE [LARGE SCALE GENOMIC DNA]</scope>
    <source>
        <strain evidence="4">KCTC 52042</strain>
    </source>
</reference>
<comment type="caution">
    <text evidence="3">The sequence shown here is derived from an EMBL/GenBank/DDBJ whole genome shotgun (WGS) entry which is preliminary data.</text>
</comment>
<sequence>MFKYLAFIFIFIGTSTNFSTPLIAQDWLTENGVTTTNTINRVQFVTEQVVYGIGDWGTILKSTDGGETWTEISYEDTRNFTGLYFFNENTGLVGGPFSTGGGGSSEMLAETTDGGDNSSSKNAGTEVLIKKLTLIQ</sequence>
<dbReference type="Proteomes" id="UP001597460">
    <property type="component" value="Unassembled WGS sequence"/>
</dbReference>
<dbReference type="RefSeq" id="WP_390298769.1">
    <property type="nucleotide sequence ID" value="NZ_JBHULI010000003.1"/>
</dbReference>